<keyword evidence="2" id="KW-1133">Transmembrane helix</keyword>
<evidence type="ECO:0000256" key="1">
    <source>
        <dbReference type="SAM" id="MobiDB-lite"/>
    </source>
</evidence>
<feature type="compositionally biased region" description="Basic residues" evidence="1">
    <location>
        <begin position="471"/>
        <end position="481"/>
    </location>
</feature>
<feature type="signal peptide" evidence="3">
    <location>
        <begin position="1"/>
        <end position="26"/>
    </location>
</feature>
<keyword evidence="2" id="KW-0472">Membrane</keyword>
<proteinExistence type="predicted"/>
<evidence type="ECO:0000256" key="3">
    <source>
        <dbReference type="SAM" id="SignalP"/>
    </source>
</evidence>
<feature type="compositionally biased region" description="Low complexity" evidence="1">
    <location>
        <begin position="82"/>
        <end position="92"/>
    </location>
</feature>
<feature type="compositionally biased region" description="Low complexity" evidence="1">
    <location>
        <begin position="461"/>
        <end position="470"/>
    </location>
</feature>
<feature type="chain" id="PRO_5045364887" description="DUF11 domain-containing protein" evidence="3">
    <location>
        <begin position="27"/>
        <end position="481"/>
    </location>
</feature>
<evidence type="ECO:0000313" key="4">
    <source>
        <dbReference type="EMBL" id="MBW8482977.1"/>
    </source>
</evidence>
<protein>
    <recommendedName>
        <fullName evidence="6">DUF11 domain-containing protein</fullName>
    </recommendedName>
</protein>
<reference evidence="4 5" key="1">
    <citation type="submission" date="2021-07" db="EMBL/GenBank/DDBJ databases">
        <title>Actinomadura sp. PM05-2 isolated from lichen.</title>
        <authorList>
            <person name="Somphong A."/>
            <person name="Phongsopitanun W."/>
            <person name="Tanasupawat S."/>
            <person name="Peongsungnone V."/>
        </authorList>
    </citation>
    <scope>NUCLEOTIDE SEQUENCE [LARGE SCALE GENOMIC DNA]</scope>
    <source>
        <strain evidence="4 5">PM05-2</strain>
    </source>
</reference>
<feature type="transmembrane region" description="Helical" evidence="2">
    <location>
        <begin position="427"/>
        <end position="451"/>
    </location>
</feature>
<gene>
    <name evidence="4" type="ORF">K1Y72_11400</name>
</gene>
<feature type="compositionally biased region" description="Pro residues" evidence="1">
    <location>
        <begin position="66"/>
        <end position="81"/>
    </location>
</feature>
<feature type="compositionally biased region" description="Pro residues" evidence="1">
    <location>
        <begin position="271"/>
        <end position="286"/>
    </location>
</feature>
<dbReference type="Proteomes" id="UP000774570">
    <property type="component" value="Unassembled WGS sequence"/>
</dbReference>
<evidence type="ECO:0000256" key="2">
    <source>
        <dbReference type="SAM" id="Phobius"/>
    </source>
</evidence>
<feature type="compositionally biased region" description="Low complexity" evidence="1">
    <location>
        <begin position="27"/>
        <end position="65"/>
    </location>
</feature>
<keyword evidence="2" id="KW-0812">Transmembrane</keyword>
<name>A0ABS7FRH1_9ACTN</name>
<feature type="region of interest" description="Disordered" evidence="1">
    <location>
        <begin position="27"/>
        <end position="92"/>
    </location>
</feature>
<comment type="caution">
    <text evidence="4">The sequence shown here is derived from an EMBL/GenBank/DDBJ whole genome shotgun (WGS) entry which is preliminary data.</text>
</comment>
<feature type="compositionally biased region" description="Low complexity" evidence="1">
    <location>
        <begin position="317"/>
        <end position="328"/>
    </location>
</feature>
<evidence type="ECO:0000313" key="5">
    <source>
        <dbReference type="Proteomes" id="UP000774570"/>
    </source>
</evidence>
<feature type="compositionally biased region" description="Low complexity" evidence="1">
    <location>
        <begin position="354"/>
        <end position="366"/>
    </location>
</feature>
<sequence length="481" mass="48573">MRARAVRRWGAVMLGGVLAVQPIADAAAGPPSAGPDPAASGPSPAASGTTEATSEASWATSGGATAPPPAPRGAATTPPPSADASASLPASPAGTVRLATAVDLRGRRDEPGARVFDYRVEVRPDGGVARAATLLLVAARPLAWTATPEGCAPARPNEPLRCRLGDLARPFRVPVSVRVPAEAVRKRTASTPDETASTKAPQGTRRFVAVAAASNAERESVTFVRLPQPDAARPPAAPAHSTRPVPAPSGKTTTPRPATPPPAKTDGALITPPPPTPQAPPAPATPRTPHRAPKPPVHAARPMAPLLPAPALPAPAAPDVQAPAAAPLPARPAAPAPAPEPAPALPAPAPALPAPAAALPEPQTAPGPEFTLPAVPLPTPVNGPPMDMPTSGILPTLGAQAPANVAGESQMTLISPSGTEEGDGTDWAVVLGITIVAEVGLLWLAACLGFWRRRMAAAGARAARTRATTTRPRRRLPFRRA</sequence>
<evidence type="ECO:0008006" key="6">
    <source>
        <dbReference type="Google" id="ProtNLM"/>
    </source>
</evidence>
<organism evidence="4 5">
    <name type="scientific">Actinomadura parmotrematis</name>
    <dbReference type="NCBI Taxonomy" id="2864039"/>
    <lineage>
        <taxon>Bacteria</taxon>
        <taxon>Bacillati</taxon>
        <taxon>Actinomycetota</taxon>
        <taxon>Actinomycetes</taxon>
        <taxon>Streptosporangiales</taxon>
        <taxon>Thermomonosporaceae</taxon>
        <taxon>Actinomadura</taxon>
    </lineage>
</organism>
<dbReference type="RefSeq" id="WP_220165884.1">
    <property type="nucleotide sequence ID" value="NZ_JAIBOA010000006.1"/>
</dbReference>
<keyword evidence="3" id="KW-0732">Signal</keyword>
<keyword evidence="5" id="KW-1185">Reference proteome</keyword>
<feature type="compositionally biased region" description="Pro residues" evidence="1">
    <location>
        <begin position="305"/>
        <end position="316"/>
    </location>
</feature>
<accession>A0ABS7FRH1</accession>
<feature type="compositionally biased region" description="Polar residues" evidence="1">
    <location>
        <begin position="189"/>
        <end position="201"/>
    </location>
</feature>
<feature type="region of interest" description="Disordered" evidence="1">
    <location>
        <begin position="183"/>
        <end position="378"/>
    </location>
</feature>
<dbReference type="EMBL" id="JAIBOA010000006">
    <property type="protein sequence ID" value="MBW8482977.1"/>
    <property type="molecule type" value="Genomic_DNA"/>
</dbReference>
<feature type="region of interest" description="Disordered" evidence="1">
    <location>
        <begin position="461"/>
        <end position="481"/>
    </location>
</feature>
<feature type="compositionally biased region" description="Pro residues" evidence="1">
    <location>
        <begin position="329"/>
        <end position="353"/>
    </location>
</feature>